<evidence type="ECO:0000313" key="1">
    <source>
        <dbReference type="EMBL" id="KAL3513105.1"/>
    </source>
</evidence>
<reference evidence="1 2" key="1">
    <citation type="submission" date="2024-11" db="EMBL/GenBank/DDBJ databases">
        <title>A near-complete genome assembly of Cinchona calisaya.</title>
        <authorList>
            <person name="Lian D.C."/>
            <person name="Zhao X.W."/>
            <person name="Wei L."/>
        </authorList>
    </citation>
    <scope>NUCLEOTIDE SEQUENCE [LARGE SCALE GENOMIC DNA]</scope>
    <source>
        <tissue evidence="1">Nenye</tissue>
    </source>
</reference>
<name>A0ABD2Z442_9GENT</name>
<gene>
    <name evidence="1" type="ORF">ACH5RR_025822</name>
</gene>
<sequence length="105" mass="12093">MEKIPSKRQNADQTCAFHSNISRHAIDNFHALHHEIQDLIDKVEFIPLMDVEQAYDPSINTISVEESLDDTSKLIILESEMIEKFSQMHLRLKGKTTISEESKLV</sequence>
<dbReference type="Proteomes" id="UP001630127">
    <property type="component" value="Unassembled WGS sequence"/>
</dbReference>
<protein>
    <submittedName>
        <fullName evidence="1">Uncharacterized protein</fullName>
    </submittedName>
</protein>
<evidence type="ECO:0000313" key="2">
    <source>
        <dbReference type="Proteomes" id="UP001630127"/>
    </source>
</evidence>
<dbReference type="AlphaFoldDB" id="A0ABD2Z442"/>
<keyword evidence="2" id="KW-1185">Reference proteome</keyword>
<proteinExistence type="predicted"/>
<comment type="caution">
    <text evidence="1">The sequence shown here is derived from an EMBL/GenBank/DDBJ whole genome shotgun (WGS) entry which is preliminary data.</text>
</comment>
<organism evidence="1 2">
    <name type="scientific">Cinchona calisaya</name>
    <dbReference type="NCBI Taxonomy" id="153742"/>
    <lineage>
        <taxon>Eukaryota</taxon>
        <taxon>Viridiplantae</taxon>
        <taxon>Streptophyta</taxon>
        <taxon>Embryophyta</taxon>
        <taxon>Tracheophyta</taxon>
        <taxon>Spermatophyta</taxon>
        <taxon>Magnoliopsida</taxon>
        <taxon>eudicotyledons</taxon>
        <taxon>Gunneridae</taxon>
        <taxon>Pentapetalae</taxon>
        <taxon>asterids</taxon>
        <taxon>lamiids</taxon>
        <taxon>Gentianales</taxon>
        <taxon>Rubiaceae</taxon>
        <taxon>Cinchonoideae</taxon>
        <taxon>Cinchoneae</taxon>
        <taxon>Cinchona</taxon>
    </lineage>
</organism>
<dbReference type="EMBL" id="JBJUIK010000011">
    <property type="protein sequence ID" value="KAL3513105.1"/>
    <property type="molecule type" value="Genomic_DNA"/>
</dbReference>
<accession>A0ABD2Z442</accession>